<keyword evidence="2" id="KW-1185">Reference proteome</keyword>
<comment type="caution">
    <text evidence="1">The sequence shown here is derived from an EMBL/GenBank/DDBJ whole genome shotgun (WGS) entry which is preliminary data.</text>
</comment>
<dbReference type="Proteomes" id="UP000887013">
    <property type="component" value="Unassembled WGS sequence"/>
</dbReference>
<proteinExistence type="predicted"/>
<organism evidence="1 2">
    <name type="scientific">Nephila pilipes</name>
    <name type="common">Giant wood spider</name>
    <name type="synonym">Nephila maculata</name>
    <dbReference type="NCBI Taxonomy" id="299642"/>
    <lineage>
        <taxon>Eukaryota</taxon>
        <taxon>Metazoa</taxon>
        <taxon>Ecdysozoa</taxon>
        <taxon>Arthropoda</taxon>
        <taxon>Chelicerata</taxon>
        <taxon>Arachnida</taxon>
        <taxon>Araneae</taxon>
        <taxon>Araneomorphae</taxon>
        <taxon>Entelegynae</taxon>
        <taxon>Araneoidea</taxon>
        <taxon>Nephilidae</taxon>
        <taxon>Nephila</taxon>
    </lineage>
</organism>
<dbReference type="EMBL" id="BMAW01066129">
    <property type="protein sequence ID" value="GFT53597.1"/>
    <property type="molecule type" value="Genomic_DNA"/>
</dbReference>
<evidence type="ECO:0000313" key="2">
    <source>
        <dbReference type="Proteomes" id="UP000887013"/>
    </source>
</evidence>
<name>A0A8X6TV74_NEPPI</name>
<reference evidence="1" key="1">
    <citation type="submission" date="2020-08" db="EMBL/GenBank/DDBJ databases">
        <title>Multicomponent nature underlies the extraordinary mechanical properties of spider dragline silk.</title>
        <authorList>
            <person name="Kono N."/>
            <person name="Nakamura H."/>
            <person name="Mori M."/>
            <person name="Yoshida Y."/>
            <person name="Ohtoshi R."/>
            <person name="Malay A.D."/>
            <person name="Moran D.A.P."/>
            <person name="Tomita M."/>
            <person name="Numata K."/>
            <person name="Arakawa K."/>
        </authorList>
    </citation>
    <scope>NUCLEOTIDE SEQUENCE</scope>
</reference>
<sequence length="68" mass="7737">MSNGFVFFIKVIEASIKQKCNEYEGSSFCIQSFILFVTFCCDNRQISASLEPCGFCFNTRFSNIAIKI</sequence>
<protein>
    <submittedName>
        <fullName evidence="1">Uncharacterized protein</fullName>
    </submittedName>
</protein>
<dbReference type="AlphaFoldDB" id="A0A8X6TV74"/>
<evidence type="ECO:0000313" key="1">
    <source>
        <dbReference type="EMBL" id="GFT53597.1"/>
    </source>
</evidence>
<accession>A0A8X6TV74</accession>
<gene>
    <name evidence="1" type="ORF">NPIL_342971</name>
</gene>